<protein>
    <submittedName>
        <fullName evidence="2">Copper radical oxidase</fullName>
    </submittedName>
</protein>
<dbReference type="Pfam" id="PF01344">
    <property type="entry name" value="Kelch_1"/>
    <property type="match status" value="1"/>
</dbReference>
<dbReference type="SMART" id="SM00612">
    <property type="entry name" value="Kelch"/>
    <property type="match status" value="3"/>
</dbReference>
<dbReference type="PANTHER" id="PTHR32208:SF68">
    <property type="entry name" value="GALACTOSE OXIDASE"/>
    <property type="match status" value="1"/>
</dbReference>
<proteinExistence type="predicted"/>
<dbReference type="InterPro" id="IPR006652">
    <property type="entry name" value="Kelch_1"/>
</dbReference>
<dbReference type="InterPro" id="IPR014756">
    <property type="entry name" value="Ig_E-set"/>
</dbReference>
<dbReference type="InterPro" id="IPR037293">
    <property type="entry name" value="Gal_Oxidase_central_sf"/>
</dbReference>
<dbReference type="EMBL" id="ML991813">
    <property type="protein sequence ID" value="KAF2232729.1"/>
    <property type="molecule type" value="Genomic_DNA"/>
</dbReference>
<sequence>MSSIDIIKTVTLSTFVYSTLVTAAGLGQWGPTIEFPIVPVATALLHDTGELLVWSAYSPSTFQVDKAGYTQSAVYSPSNGTVNQYTISNTGHDMFCPGISIDFNGRITVTGGDTANKTTIYVSAPETWTAGGLMNIPRGYQSSATCSDGRIFTIGGSWSGGYGGKNGEIFNPSTNSWSLLKGCPVAPMLTADAQGAFRTDNHGWLFGWKNGYVLQAGPSKAMNWYGTSGSGSQTAAGKRASDPDSMNGNAVMYDAVAGKIATFGGSPSYQYSYATSNAHIITIGTPPAAPSVATINNMNYARAFANAIILPSGSVFIVGGQTYPIPFSDANSTLTPELWDPVSTKFTKMAVGPTPRNYHSVGLLMPDGTVFSGGGGLCGDGCAQNHFDGQFYSPPYLFQADGTTKATRPVITNVSASTIRVGANITVTTGGAVSSFALMRIGSATHTVNTDQRRVPLTAASTSGFNYTLKTPTDAGVLLPGYWMLFVLDANGVPSVATTVKITL</sequence>
<keyword evidence="3" id="KW-1185">Reference proteome</keyword>
<dbReference type="Proteomes" id="UP000800092">
    <property type="component" value="Unassembled WGS sequence"/>
</dbReference>
<dbReference type="SUPFAM" id="SSF81296">
    <property type="entry name" value="E set domains"/>
    <property type="match status" value="1"/>
</dbReference>
<dbReference type="OrthoDB" id="2019572at2759"/>
<gene>
    <name evidence="2" type="ORF">EV356DRAFT_505013</name>
</gene>
<dbReference type="InterPro" id="IPR015202">
    <property type="entry name" value="GO-like_E_set"/>
</dbReference>
<dbReference type="AlphaFoldDB" id="A0A6A6H4C2"/>
<reference evidence="2" key="1">
    <citation type="journal article" date="2020" name="Stud. Mycol.">
        <title>101 Dothideomycetes genomes: a test case for predicting lifestyles and emergence of pathogens.</title>
        <authorList>
            <person name="Haridas S."/>
            <person name="Albert R."/>
            <person name="Binder M."/>
            <person name="Bloem J."/>
            <person name="Labutti K."/>
            <person name="Salamov A."/>
            <person name="Andreopoulos B."/>
            <person name="Baker S."/>
            <person name="Barry K."/>
            <person name="Bills G."/>
            <person name="Bluhm B."/>
            <person name="Cannon C."/>
            <person name="Castanera R."/>
            <person name="Culley D."/>
            <person name="Daum C."/>
            <person name="Ezra D."/>
            <person name="Gonzalez J."/>
            <person name="Henrissat B."/>
            <person name="Kuo A."/>
            <person name="Liang C."/>
            <person name="Lipzen A."/>
            <person name="Lutzoni F."/>
            <person name="Magnuson J."/>
            <person name="Mondo S."/>
            <person name="Nolan M."/>
            <person name="Ohm R."/>
            <person name="Pangilinan J."/>
            <person name="Park H.-J."/>
            <person name="Ramirez L."/>
            <person name="Alfaro M."/>
            <person name="Sun H."/>
            <person name="Tritt A."/>
            <person name="Yoshinaga Y."/>
            <person name="Zwiers L.-H."/>
            <person name="Turgeon B."/>
            <person name="Goodwin S."/>
            <person name="Spatafora J."/>
            <person name="Crous P."/>
            <person name="Grigoriev I."/>
        </authorList>
    </citation>
    <scope>NUCLEOTIDE SEQUENCE</scope>
    <source>
        <strain evidence="2">Tuck. ex Michener</strain>
    </source>
</reference>
<dbReference type="PANTHER" id="PTHR32208">
    <property type="entry name" value="SECRETED PROTEIN-RELATED"/>
    <property type="match status" value="1"/>
</dbReference>
<feature type="domain" description="Galactose oxidase-like Early set" evidence="1">
    <location>
        <begin position="408"/>
        <end position="502"/>
    </location>
</feature>
<dbReference type="Gene3D" id="2.130.10.80">
    <property type="entry name" value="Galactose oxidase/kelch, beta-propeller"/>
    <property type="match status" value="1"/>
</dbReference>
<dbReference type="InterPro" id="IPR011043">
    <property type="entry name" value="Gal_Oxase/kelch_b-propeller"/>
</dbReference>
<organism evidence="2 3">
    <name type="scientific">Viridothelium virens</name>
    <name type="common">Speckled blister lichen</name>
    <name type="synonym">Trypethelium virens</name>
    <dbReference type="NCBI Taxonomy" id="1048519"/>
    <lineage>
        <taxon>Eukaryota</taxon>
        <taxon>Fungi</taxon>
        <taxon>Dikarya</taxon>
        <taxon>Ascomycota</taxon>
        <taxon>Pezizomycotina</taxon>
        <taxon>Dothideomycetes</taxon>
        <taxon>Dothideomycetes incertae sedis</taxon>
        <taxon>Trypetheliales</taxon>
        <taxon>Trypetheliaceae</taxon>
        <taxon>Viridothelium</taxon>
    </lineage>
</organism>
<name>A0A6A6H4C2_VIRVR</name>
<evidence type="ECO:0000313" key="2">
    <source>
        <dbReference type="EMBL" id="KAF2232729.1"/>
    </source>
</evidence>
<dbReference type="Gene3D" id="2.60.40.10">
    <property type="entry name" value="Immunoglobulins"/>
    <property type="match status" value="1"/>
</dbReference>
<dbReference type="InterPro" id="IPR013783">
    <property type="entry name" value="Ig-like_fold"/>
</dbReference>
<dbReference type="Pfam" id="PF09118">
    <property type="entry name" value="GO-like_E_set"/>
    <property type="match status" value="1"/>
</dbReference>
<dbReference type="SUPFAM" id="SSF50965">
    <property type="entry name" value="Galactose oxidase, central domain"/>
    <property type="match status" value="1"/>
</dbReference>
<evidence type="ECO:0000259" key="1">
    <source>
        <dbReference type="Pfam" id="PF09118"/>
    </source>
</evidence>
<dbReference type="CDD" id="cd02851">
    <property type="entry name" value="E_set_GO_C"/>
    <property type="match status" value="1"/>
</dbReference>
<accession>A0A6A6H4C2</accession>
<evidence type="ECO:0000313" key="3">
    <source>
        <dbReference type="Proteomes" id="UP000800092"/>
    </source>
</evidence>